<dbReference type="EMBL" id="DF238779">
    <property type="protein sequence ID" value="GAC93925.1"/>
    <property type="molecule type" value="Genomic_DNA"/>
</dbReference>
<dbReference type="Pfam" id="PF08022">
    <property type="entry name" value="FAD_binding_8"/>
    <property type="match status" value="1"/>
</dbReference>
<evidence type="ECO:0000313" key="15">
    <source>
        <dbReference type="Proteomes" id="UP000014071"/>
    </source>
</evidence>
<evidence type="ECO:0000256" key="9">
    <source>
        <dbReference type="SAM" id="MobiDB-lite"/>
    </source>
</evidence>
<keyword evidence="15" id="KW-1185">Reference proteome</keyword>
<keyword evidence="4" id="KW-0249">Electron transport</keyword>
<evidence type="ECO:0000256" key="7">
    <source>
        <dbReference type="ARBA" id="ARBA00023065"/>
    </source>
</evidence>
<dbReference type="GO" id="GO:0006826">
    <property type="term" value="P:iron ion transport"/>
    <property type="evidence" value="ECO:0007669"/>
    <property type="project" value="TreeGrafter"/>
</dbReference>
<dbReference type="InterPro" id="IPR051410">
    <property type="entry name" value="Ferric/Cupric_Reductase"/>
</dbReference>
<dbReference type="SUPFAM" id="SSF52343">
    <property type="entry name" value="Ferredoxin reductase-like, C-terminal NADP-linked domain"/>
    <property type="match status" value="1"/>
</dbReference>
<feature type="transmembrane region" description="Helical" evidence="10">
    <location>
        <begin position="123"/>
        <end position="146"/>
    </location>
</feature>
<dbReference type="InterPro" id="IPR039261">
    <property type="entry name" value="FNR_nucleotide-bd"/>
</dbReference>
<accession>R9P767</accession>
<evidence type="ECO:0000313" key="14">
    <source>
        <dbReference type="EMBL" id="GAC93925.1"/>
    </source>
</evidence>
<dbReference type="eggNOG" id="KOG0039">
    <property type="taxonomic scope" value="Eukaryota"/>
</dbReference>
<keyword evidence="2" id="KW-0813">Transport</keyword>
<evidence type="ECO:0000256" key="6">
    <source>
        <dbReference type="ARBA" id="ARBA00023002"/>
    </source>
</evidence>
<dbReference type="RefSeq" id="XP_012187512.1">
    <property type="nucleotide sequence ID" value="XM_012332122.1"/>
</dbReference>
<evidence type="ECO:0000256" key="1">
    <source>
        <dbReference type="ARBA" id="ARBA00004141"/>
    </source>
</evidence>
<dbReference type="InterPro" id="IPR013130">
    <property type="entry name" value="Fe3_Rdtase_TM_dom"/>
</dbReference>
<dbReference type="InterPro" id="IPR013121">
    <property type="entry name" value="Fe_red_NAD-bd_6"/>
</dbReference>
<dbReference type="HOGENOM" id="CLU_016502_0_0_1"/>
<dbReference type="Proteomes" id="UP000014071">
    <property type="component" value="Unassembled WGS sequence"/>
</dbReference>
<dbReference type="GO" id="GO:0000293">
    <property type="term" value="F:ferric-chelate reductase activity"/>
    <property type="evidence" value="ECO:0007669"/>
    <property type="project" value="UniProtKB-ARBA"/>
</dbReference>
<keyword evidence="5 10" id="KW-1133">Transmembrane helix</keyword>
<dbReference type="CDD" id="cd06186">
    <property type="entry name" value="NOX_Duox_like_FAD_NADP"/>
    <property type="match status" value="1"/>
</dbReference>
<evidence type="ECO:0000256" key="2">
    <source>
        <dbReference type="ARBA" id="ARBA00022448"/>
    </source>
</evidence>
<evidence type="ECO:0000256" key="3">
    <source>
        <dbReference type="ARBA" id="ARBA00022692"/>
    </source>
</evidence>
<dbReference type="STRING" id="1305764.R9P767"/>
<name>R9P767_PSEHS</name>
<dbReference type="OrthoDB" id="4494341at2759"/>
<evidence type="ECO:0000256" key="4">
    <source>
        <dbReference type="ARBA" id="ARBA00022982"/>
    </source>
</evidence>
<organism evidence="14 15">
    <name type="scientific">Pseudozyma hubeiensis (strain SY62)</name>
    <name type="common">Yeast</name>
    <dbReference type="NCBI Taxonomy" id="1305764"/>
    <lineage>
        <taxon>Eukaryota</taxon>
        <taxon>Fungi</taxon>
        <taxon>Dikarya</taxon>
        <taxon>Basidiomycota</taxon>
        <taxon>Ustilaginomycotina</taxon>
        <taxon>Ustilaginomycetes</taxon>
        <taxon>Ustilaginales</taxon>
        <taxon>Ustilaginaceae</taxon>
        <taxon>Pseudozyma</taxon>
    </lineage>
</organism>
<feature type="transmembrane region" description="Helical" evidence="10">
    <location>
        <begin position="208"/>
        <end position="232"/>
    </location>
</feature>
<evidence type="ECO:0000256" key="5">
    <source>
        <dbReference type="ARBA" id="ARBA00022989"/>
    </source>
</evidence>
<comment type="subcellular location">
    <subcellularLocation>
        <location evidence="1">Membrane</location>
        <topology evidence="1">Multi-pass membrane protein</topology>
    </subcellularLocation>
</comment>
<protein>
    <submittedName>
        <fullName evidence="14">Likely ferric reductase</fullName>
    </submittedName>
</protein>
<dbReference type="Pfam" id="PF01794">
    <property type="entry name" value="Ferric_reduct"/>
    <property type="match status" value="1"/>
</dbReference>
<feature type="transmembrane region" description="Helical" evidence="10">
    <location>
        <begin position="271"/>
        <end position="291"/>
    </location>
</feature>
<evidence type="ECO:0000259" key="11">
    <source>
        <dbReference type="Pfam" id="PF01794"/>
    </source>
</evidence>
<gene>
    <name evidence="14" type="ORF">PHSY_001493</name>
</gene>
<keyword evidence="8 10" id="KW-0472">Membrane</keyword>
<keyword evidence="3 10" id="KW-0812">Transmembrane</keyword>
<sequence length="862" mass="96079">MIAPPWTLDAYAWEQIAKLPDDQKEYGWATFRHYYYNSYKVPCVATFLIWSLFLFLALASGFSSLLAVLLPRAHHALSRRTSWWRGHISEHPLASEKHSQVIRCGSGCLRWLTLHVPLRLETAVLIVMMILNVVPYFSFYSLYVGHNTYFVGTDSVSRRSQILRHLANRCAMLGIGQLPMLILLASKRTPVALLSQLSMNTLMLFHRWIARMCYLHIIVHVLCNALIFHFGIGARESLKHPPVQLGILAVTMLSGLVFLSLRALRKRHYEVFVFLHISMAVLMLIFTYLHIKLLHQGRLALQIFVIELSAALWAFDRLVRLLGRVAMSLSWRYADGAGATRKAELKSYGDGAYTRLRIQVPASRLRLVSTPSESRSDSSMELGKGPRQWFGLSHSRLRFHPGSGIVRIGAGDDIRITIPRLQWFSDHPFSVFAVGRRKSDGPNMGYVDLIIQRQAGLTQKLAVLAQELSSSKADGLRIPNDDFLKQAVQNKGRRVRVVIDGPFGRSPSLEGARHAVLVAGGIAITFCYPLLVKAALGRFTGLETCKLVWIIRDEGILDALRDGLSELLRELELQGSASCRLSIDIYTTSKARTVPSGLSHDLRQMPDGQLPASPEPTQQEPIQQESIMSSTFQLMSSIPLPRHTGSSISVPSPSHSASKLSPGMEVGEPCHLLVLPRFGPIYQQVHMEYCTAEERALQFKGGLPTSLTFDNKYSPSASSQDFSEAAAEPSTWKSGCTPSRCLESSHSASESVCSTSPSGASSPKRPFETSLTWQDKVHSRLSVSHDILSETPIDALIRIRRFQGRPTSMALVHNHVPMEDMKDNLVFASCGPATMCDAVRSEAVVMLKQGWNVTLVEDCFNW</sequence>
<dbReference type="GO" id="GO:0006879">
    <property type="term" value="P:intracellular iron ion homeostasis"/>
    <property type="evidence" value="ECO:0007669"/>
    <property type="project" value="TreeGrafter"/>
</dbReference>
<dbReference type="PANTHER" id="PTHR32361">
    <property type="entry name" value="FERRIC/CUPRIC REDUCTASE TRANSMEMBRANE COMPONENT"/>
    <property type="match status" value="1"/>
</dbReference>
<evidence type="ECO:0000256" key="8">
    <source>
        <dbReference type="ARBA" id="ARBA00023136"/>
    </source>
</evidence>
<dbReference type="Gene3D" id="3.40.50.80">
    <property type="entry name" value="Nucleotide-binding domain of ferredoxin-NADP reductase (FNR) module"/>
    <property type="match status" value="1"/>
</dbReference>
<dbReference type="GO" id="GO:0015677">
    <property type="term" value="P:copper ion import"/>
    <property type="evidence" value="ECO:0007669"/>
    <property type="project" value="TreeGrafter"/>
</dbReference>
<reference evidence="15" key="1">
    <citation type="journal article" date="2013" name="Genome Announc.">
        <title>Draft genome sequence of the basidiomycetous yeast-like fungus Pseudozyma hubeiensis SY62, which produces an abundant amount of the biosurfactant mannosylerythritol lipids.</title>
        <authorList>
            <person name="Konishi M."/>
            <person name="Hatada Y."/>
            <person name="Horiuchi J."/>
        </authorList>
    </citation>
    <scope>NUCLEOTIDE SEQUENCE [LARGE SCALE GENOMIC DNA]</scope>
    <source>
        <strain evidence="15">SY62</strain>
    </source>
</reference>
<feature type="transmembrane region" description="Helical" evidence="10">
    <location>
        <begin position="244"/>
        <end position="264"/>
    </location>
</feature>
<feature type="domain" description="Ferric oxidoreductase" evidence="11">
    <location>
        <begin position="171"/>
        <end position="286"/>
    </location>
</feature>
<feature type="region of interest" description="Disordered" evidence="9">
    <location>
        <begin position="643"/>
        <end position="662"/>
    </location>
</feature>
<keyword evidence="7" id="KW-0406">Ion transport</keyword>
<feature type="compositionally biased region" description="Low complexity" evidence="9">
    <location>
        <begin position="646"/>
        <end position="662"/>
    </location>
</feature>
<keyword evidence="6" id="KW-0560">Oxidoreductase</keyword>
<feature type="region of interest" description="Disordered" evidence="9">
    <location>
        <begin position="595"/>
        <end position="621"/>
    </location>
</feature>
<dbReference type="AlphaFoldDB" id="R9P767"/>
<evidence type="ECO:0000259" key="13">
    <source>
        <dbReference type="Pfam" id="PF08030"/>
    </source>
</evidence>
<dbReference type="InterPro" id="IPR013112">
    <property type="entry name" value="FAD-bd_8"/>
</dbReference>
<dbReference type="Pfam" id="PF08030">
    <property type="entry name" value="NAD_binding_6"/>
    <property type="match status" value="1"/>
</dbReference>
<dbReference type="GO" id="GO:0005886">
    <property type="term" value="C:plasma membrane"/>
    <property type="evidence" value="ECO:0007669"/>
    <property type="project" value="TreeGrafter"/>
</dbReference>
<dbReference type="PANTHER" id="PTHR32361:SF9">
    <property type="entry name" value="FERRIC REDUCTASE TRANSMEMBRANE COMPONENT 3-RELATED"/>
    <property type="match status" value="1"/>
</dbReference>
<feature type="domain" description="FAD-binding 8" evidence="12">
    <location>
        <begin position="407"/>
        <end position="505"/>
    </location>
</feature>
<dbReference type="GeneID" id="24106791"/>
<evidence type="ECO:0000259" key="12">
    <source>
        <dbReference type="Pfam" id="PF08022"/>
    </source>
</evidence>
<evidence type="ECO:0000256" key="10">
    <source>
        <dbReference type="SAM" id="Phobius"/>
    </source>
</evidence>
<feature type="transmembrane region" description="Helical" evidence="10">
    <location>
        <begin position="47"/>
        <end position="70"/>
    </location>
</feature>
<proteinExistence type="predicted"/>
<feature type="domain" description="Ferric reductase NAD binding" evidence="13">
    <location>
        <begin position="515"/>
        <end position="593"/>
    </location>
</feature>